<accession>A0A2Y8J7J3</accession>
<sequence>MEFKDLPMQFQEMAAHALCQRLSEVELESATKKDIDNMARNVRDAFTGLYFCASVNKHDSDSVANKIAETTAQNINTKPTEEEIDQFAHDAGLKNKKEKSPYAGNMFVYDNLIRIRGEIPAEYLARVHQALLKNLETELFDGNTNGFFMVSGLEKDWDAEKRWNVATWLFNNKASALEAAACICDLLRTDHKYNLDVYSYIYAEHYPLWINW</sequence>
<reference evidence="1 2" key="1">
    <citation type="submission" date="2018-06" db="EMBL/GenBank/DDBJ databases">
        <authorList>
            <consortium name="Pathogen Informatics"/>
            <person name="Doyle S."/>
        </authorList>
    </citation>
    <scope>NUCLEOTIDE SEQUENCE [LARGE SCALE GENOMIC DNA]</scope>
    <source>
        <strain evidence="1 2">VREC0535</strain>
    </source>
</reference>
<dbReference type="RefSeq" id="WP_089539809.1">
    <property type="nucleotide sequence ID" value="NZ_CP128926.1"/>
</dbReference>
<protein>
    <submittedName>
        <fullName evidence="1">Uncharacterized protein</fullName>
    </submittedName>
</protein>
<evidence type="ECO:0000313" key="2">
    <source>
        <dbReference type="Proteomes" id="UP000250671"/>
    </source>
</evidence>
<organism evidence="1 2">
    <name type="scientific">Escherichia coli</name>
    <dbReference type="NCBI Taxonomy" id="562"/>
    <lineage>
        <taxon>Bacteria</taxon>
        <taxon>Pseudomonadati</taxon>
        <taxon>Pseudomonadota</taxon>
        <taxon>Gammaproteobacteria</taxon>
        <taxon>Enterobacterales</taxon>
        <taxon>Enterobacteriaceae</taxon>
        <taxon>Escherichia</taxon>
    </lineage>
</organism>
<gene>
    <name evidence="1" type="ORF">SAMEA3752557_01597</name>
</gene>
<dbReference type="AlphaFoldDB" id="A0A2Y8J7J3"/>
<name>A0A2Y8J7J3_ECOLX</name>
<evidence type="ECO:0000313" key="1">
    <source>
        <dbReference type="EMBL" id="SQP81401.1"/>
    </source>
</evidence>
<dbReference type="EMBL" id="UCZA01000007">
    <property type="protein sequence ID" value="SQP81401.1"/>
    <property type="molecule type" value="Genomic_DNA"/>
</dbReference>
<dbReference type="Proteomes" id="UP000250671">
    <property type="component" value="Unassembled WGS sequence"/>
</dbReference>
<proteinExistence type="predicted"/>